<dbReference type="AlphaFoldDB" id="A0A2S6IHJ7"/>
<organism evidence="2 3">
    <name type="scientific">Nonlabens xylanidelens</name>
    <dbReference type="NCBI Taxonomy" id="191564"/>
    <lineage>
        <taxon>Bacteria</taxon>
        <taxon>Pseudomonadati</taxon>
        <taxon>Bacteroidota</taxon>
        <taxon>Flavobacteriia</taxon>
        <taxon>Flavobacteriales</taxon>
        <taxon>Flavobacteriaceae</taxon>
        <taxon>Nonlabens</taxon>
    </lineage>
</organism>
<accession>A0A2S6IHJ7</accession>
<dbReference type="OrthoDB" id="663527at2"/>
<gene>
    <name evidence="2" type="ORF">LY01_02454</name>
</gene>
<evidence type="ECO:0000313" key="2">
    <source>
        <dbReference type="EMBL" id="PPK93671.1"/>
    </source>
</evidence>
<dbReference type="InterPro" id="IPR045607">
    <property type="entry name" value="DUF6452"/>
</dbReference>
<evidence type="ECO:0008006" key="4">
    <source>
        <dbReference type="Google" id="ProtNLM"/>
    </source>
</evidence>
<sequence>MKRFFSILLVLLAVILFNGCEKDDLCTTDQAVTPRLVIEFRDVLNPLNLKAVDQIQVQEIGSTELAPLDSNDSTTLTDVETISIPLRTDGNRTSYDFILTEDGTINSDNIDFNYILEEEYVSRACGFRIIYDNLVAILTPETTGTQWINRTVIVENNITNDTEDIHVQILH</sequence>
<keyword evidence="3" id="KW-1185">Reference proteome</keyword>
<dbReference type="Pfam" id="PF20050">
    <property type="entry name" value="DUF6452"/>
    <property type="match status" value="1"/>
</dbReference>
<keyword evidence="1" id="KW-0732">Signal</keyword>
<dbReference type="Proteomes" id="UP000239002">
    <property type="component" value="Unassembled WGS sequence"/>
</dbReference>
<comment type="caution">
    <text evidence="2">The sequence shown here is derived from an EMBL/GenBank/DDBJ whole genome shotgun (WGS) entry which is preliminary data.</text>
</comment>
<proteinExistence type="predicted"/>
<feature type="chain" id="PRO_5015772756" description="Lipoprotein" evidence="1">
    <location>
        <begin position="23"/>
        <end position="171"/>
    </location>
</feature>
<dbReference type="RefSeq" id="WP_104516123.1">
    <property type="nucleotide sequence ID" value="NZ_MQVW01000024.1"/>
</dbReference>
<evidence type="ECO:0000256" key="1">
    <source>
        <dbReference type="SAM" id="SignalP"/>
    </source>
</evidence>
<protein>
    <recommendedName>
        <fullName evidence="4">Lipoprotein</fullName>
    </recommendedName>
</protein>
<name>A0A2S6IHJ7_9FLAO</name>
<reference evidence="2 3" key="1">
    <citation type="submission" date="2018-02" db="EMBL/GenBank/DDBJ databases">
        <title>Genomic Encyclopedia of Archaeal and Bacterial Type Strains, Phase II (KMG-II): from individual species to whole genera.</title>
        <authorList>
            <person name="Goeker M."/>
        </authorList>
    </citation>
    <scope>NUCLEOTIDE SEQUENCE [LARGE SCALE GENOMIC DNA]</scope>
    <source>
        <strain evidence="2 3">DSM 16809</strain>
    </source>
</reference>
<feature type="signal peptide" evidence="1">
    <location>
        <begin position="1"/>
        <end position="22"/>
    </location>
</feature>
<evidence type="ECO:0000313" key="3">
    <source>
        <dbReference type="Proteomes" id="UP000239002"/>
    </source>
</evidence>
<dbReference type="EMBL" id="PTJE01000006">
    <property type="protein sequence ID" value="PPK93671.1"/>
    <property type="molecule type" value="Genomic_DNA"/>
</dbReference>